<evidence type="ECO:0000313" key="4">
    <source>
        <dbReference type="Proteomes" id="UP000030765"/>
    </source>
</evidence>
<feature type="region of interest" description="Disordered" evidence="1">
    <location>
        <begin position="62"/>
        <end position="84"/>
    </location>
</feature>
<protein>
    <submittedName>
        <fullName evidence="2 3">Uncharacterized protein</fullName>
    </submittedName>
</protein>
<organism evidence="2">
    <name type="scientific">Anopheles sinensis</name>
    <name type="common">Mosquito</name>
    <dbReference type="NCBI Taxonomy" id="74873"/>
    <lineage>
        <taxon>Eukaryota</taxon>
        <taxon>Metazoa</taxon>
        <taxon>Ecdysozoa</taxon>
        <taxon>Arthropoda</taxon>
        <taxon>Hexapoda</taxon>
        <taxon>Insecta</taxon>
        <taxon>Pterygota</taxon>
        <taxon>Neoptera</taxon>
        <taxon>Endopterygota</taxon>
        <taxon>Diptera</taxon>
        <taxon>Nematocera</taxon>
        <taxon>Culicoidea</taxon>
        <taxon>Culicidae</taxon>
        <taxon>Anophelinae</taxon>
        <taxon>Anopheles</taxon>
    </lineage>
</organism>
<dbReference type="AlphaFoldDB" id="A0A084W1G7"/>
<accession>A0A084W1G7</accession>
<dbReference type="EMBL" id="ATLV01019344">
    <property type="status" value="NOT_ANNOTATED_CDS"/>
    <property type="molecule type" value="Genomic_DNA"/>
</dbReference>
<dbReference type="VEuPathDB" id="VectorBase:ASIC011892"/>
<reference evidence="3" key="2">
    <citation type="submission" date="2020-05" db="UniProtKB">
        <authorList>
            <consortium name="EnsemblMetazoa"/>
        </authorList>
    </citation>
    <scope>IDENTIFICATION</scope>
</reference>
<evidence type="ECO:0000313" key="3">
    <source>
        <dbReference type="EnsemblMetazoa" id="ASIC011892-PA"/>
    </source>
</evidence>
<gene>
    <name evidence="2" type="ORF">ZHAS_00011892</name>
</gene>
<reference evidence="2 4" key="1">
    <citation type="journal article" date="2014" name="BMC Genomics">
        <title>Genome sequence of Anopheles sinensis provides insight into genetics basis of mosquito competence for malaria parasites.</title>
        <authorList>
            <person name="Zhou D."/>
            <person name="Zhang D."/>
            <person name="Ding G."/>
            <person name="Shi L."/>
            <person name="Hou Q."/>
            <person name="Ye Y."/>
            <person name="Xu Y."/>
            <person name="Zhou H."/>
            <person name="Xiong C."/>
            <person name="Li S."/>
            <person name="Yu J."/>
            <person name="Hong S."/>
            <person name="Yu X."/>
            <person name="Zou P."/>
            <person name="Chen C."/>
            <person name="Chang X."/>
            <person name="Wang W."/>
            <person name="Lv Y."/>
            <person name="Sun Y."/>
            <person name="Ma L."/>
            <person name="Shen B."/>
            <person name="Zhu C."/>
        </authorList>
    </citation>
    <scope>NUCLEOTIDE SEQUENCE [LARGE SCALE GENOMIC DNA]</scope>
</reference>
<keyword evidence="4" id="KW-1185">Reference proteome</keyword>
<evidence type="ECO:0000256" key="1">
    <source>
        <dbReference type="SAM" id="MobiDB-lite"/>
    </source>
</evidence>
<dbReference type="Proteomes" id="UP000030765">
    <property type="component" value="Unassembled WGS sequence"/>
</dbReference>
<proteinExistence type="predicted"/>
<sequence>MQEILSSRAADDELWKAKTGTGGCKCHLKFTKPFTVESQKRRGISTSIVAFGLHCIDEHQEEPRFSKNGESGSDFCTATLDEGE</sequence>
<dbReference type="EnsemblMetazoa" id="ASIC011892-RA">
    <property type="protein sequence ID" value="ASIC011892-PA"/>
    <property type="gene ID" value="ASIC011892"/>
</dbReference>
<dbReference type="EMBL" id="KE525268">
    <property type="protein sequence ID" value="KFB44061.1"/>
    <property type="molecule type" value="Genomic_DNA"/>
</dbReference>
<name>A0A084W1G7_ANOSI</name>
<evidence type="ECO:0000313" key="2">
    <source>
        <dbReference type="EMBL" id="KFB44061.1"/>
    </source>
</evidence>